<dbReference type="PANTHER" id="PTHR47926">
    <property type="entry name" value="PENTATRICOPEPTIDE REPEAT-CONTAINING PROTEIN"/>
    <property type="match status" value="1"/>
</dbReference>
<evidence type="ECO:0000259" key="3">
    <source>
        <dbReference type="Pfam" id="PF14432"/>
    </source>
</evidence>
<dbReference type="AlphaFoldDB" id="A0AAQ3KBZ5"/>
<dbReference type="InterPro" id="IPR046848">
    <property type="entry name" value="E_motif"/>
</dbReference>
<keyword evidence="5" id="KW-1185">Reference proteome</keyword>
<dbReference type="EMBL" id="CP136892">
    <property type="protein sequence ID" value="WOL02816.1"/>
    <property type="molecule type" value="Genomic_DNA"/>
</dbReference>
<dbReference type="GO" id="GO:0008270">
    <property type="term" value="F:zinc ion binding"/>
    <property type="evidence" value="ECO:0007669"/>
    <property type="project" value="InterPro"/>
</dbReference>
<dbReference type="InterPro" id="IPR032867">
    <property type="entry name" value="DYW_dom"/>
</dbReference>
<sequence length="598" mass="66285">MLPGVIPRAQRSVRIDAVLARAQPSPPPTTKAGFAALIRSHAFLPHLKQIHALLLTTGLARKNSLLTRILLSLMSSGNMDYARNLFDDMHKPRIFLWNSLLRGYVSNNLPAPAAGLYRLMNNLAVRPDNFTFPFVLKACAQMLDVWLGAAVHSLLVKSGFILDAIVATELMIMYAKFGDPESAECIFRRISGDADLIAWNAIISALAQNGRADRALKLFDEMESAGVAPDAITLVGVISSCAYLGCLDLGRKLHGHIAQEEVLKTNVFVENALLDMYAKCGSMEEASVLFNEMKKPNVISWSTMIGGYAVNGDSRRALALYARMRSEGFKPNYVTHLAVLSACSHAGLVDEGKKHFNSMVDPRIEHYATMVDLLGRSGHLQEAYDFIRSMPIEPDAGVWGALLGACTIHRNIGLGQIAADEVLRIAPETPSYHVLISNIYAAAGRWDEVEQVRQRMRASNVKKIAAYSSAEVDGKVYIFHERSHSHSKDLQEKLDELTALVMGLGYVPMTRVVLHDVEVEEKEAAVRTHSEKLAIAFGLIRTEPSRAPLRIMKNLRVCSDCHSFAKYVSRAVGREIVMRDKNRFHHFRGGECSCKDFW</sequence>
<evidence type="ECO:0000256" key="2">
    <source>
        <dbReference type="PROSITE-ProRule" id="PRU00708"/>
    </source>
</evidence>
<feature type="repeat" description="PPR" evidence="2">
    <location>
        <begin position="297"/>
        <end position="331"/>
    </location>
</feature>
<dbReference type="Pfam" id="PF20431">
    <property type="entry name" value="E_motif"/>
    <property type="match status" value="1"/>
</dbReference>
<evidence type="ECO:0000313" key="4">
    <source>
        <dbReference type="EMBL" id="WOL02816.1"/>
    </source>
</evidence>
<keyword evidence="1" id="KW-0677">Repeat</keyword>
<dbReference type="PANTHER" id="PTHR47926:SF347">
    <property type="entry name" value="PENTATRICOPEPTIDE REPEAT-CONTAINING PROTEIN"/>
    <property type="match status" value="1"/>
</dbReference>
<dbReference type="Proteomes" id="UP001327560">
    <property type="component" value="Chromosome 3"/>
</dbReference>
<evidence type="ECO:0000313" key="5">
    <source>
        <dbReference type="Proteomes" id="UP001327560"/>
    </source>
</evidence>
<dbReference type="InterPro" id="IPR011990">
    <property type="entry name" value="TPR-like_helical_dom_sf"/>
</dbReference>
<dbReference type="SUPFAM" id="SSF48452">
    <property type="entry name" value="TPR-like"/>
    <property type="match status" value="1"/>
</dbReference>
<dbReference type="GO" id="GO:0009451">
    <property type="term" value="P:RNA modification"/>
    <property type="evidence" value="ECO:0007669"/>
    <property type="project" value="InterPro"/>
</dbReference>
<feature type="domain" description="DYW" evidence="3">
    <location>
        <begin position="505"/>
        <end position="598"/>
    </location>
</feature>
<dbReference type="FunFam" id="1.25.40.10:FF:000090">
    <property type="entry name" value="Pentatricopeptide repeat-containing protein, chloroplastic"/>
    <property type="match status" value="1"/>
</dbReference>
<dbReference type="GO" id="GO:0003723">
    <property type="term" value="F:RNA binding"/>
    <property type="evidence" value="ECO:0007669"/>
    <property type="project" value="InterPro"/>
</dbReference>
<dbReference type="InterPro" id="IPR046960">
    <property type="entry name" value="PPR_At4g14850-like_plant"/>
</dbReference>
<dbReference type="Pfam" id="PF13041">
    <property type="entry name" value="PPR_2"/>
    <property type="match status" value="2"/>
</dbReference>
<organism evidence="4 5">
    <name type="scientific">Canna indica</name>
    <name type="common">Indian-shot</name>
    <dbReference type="NCBI Taxonomy" id="4628"/>
    <lineage>
        <taxon>Eukaryota</taxon>
        <taxon>Viridiplantae</taxon>
        <taxon>Streptophyta</taxon>
        <taxon>Embryophyta</taxon>
        <taxon>Tracheophyta</taxon>
        <taxon>Spermatophyta</taxon>
        <taxon>Magnoliopsida</taxon>
        <taxon>Liliopsida</taxon>
        <taxon>Zingiberales</taxon>
        <taxon>Cannaceae</taxon>
        <taxon>Canna</taxon>
    </lineage>
</organism>
<proteinExistence type="predicted"/>
<name>A0AAQ3KBZ5_9LILI</name>
<feature type="repeat" description="PPR" evidence="2">
    <location>
        <begin position="266"/>
        <end position="296"/>
    </location>
</feature>
<protein>
    <submittedName>
        <fullName evidence="4">Pentatricopeptide repeat-containing protein</fullName>
    </submittedName>
</protein>
<dbReference type="Pfam" id="PF14432">
    <property type="entry name" value="DYW_deaminase"/>
    <property type="match status" value="1"/>
</dbReference>
<dbReference type="Gene3D" id="1.25.40.10">
    <property type="entry name" value="Tetratricopeptide repeat domain"/>
    <property type="match status" value="4"/>
</dbReference>
<accession>A0AAQ3KBZ5</accession>
<dbReference type="Pfam" id="PF01535">
    <property type="entry name" value="PPR"/>
    <property type="match status" value="3"/>
</dbReference>
<reference evidence="4 5" key="1">
    <citation type="submission" date="2023-10" db="EMBL/GenBank/DDBJ databases">
        <title>Chromosome-scale genome assembly provides insights into flower coloration mechanisms of Canna indica.</title>
        <authorList>
            <person name="Li C."/>
        </authorList>
    </citation>
    <scope>NUCLEOTIDE SEQUENCE [LARGE SCALE GENOMIC DNA]</scope>
    <source>
        <tissue evidence="4">Flower</tissue>
    </source>
</reference>
<feature type="repeat" description="PPR" evidence="2">
    <location>
        <begin position="195"/>
        <end position="229"/>
    </location>
</feature>
<dbReference type="InterPro" id="IPR002885">
    <property type="entry name" value="PPR_rpt"/>
</dbReference>
<evidence type="ECO:0000256" key="1">
    <source>
        <dbReference type="ARBA" id="ARBA00022737"/>
    </source>
</evidence>
<dbReference type="NCBIfam" id="TIGR00756">
    <property type="entry name" value="PPR"/>
    <property type="match status" value="3"/>
</dbReference>
<dbReference type="PROSITE" id="PS51375">
    <property type="entry name" value="PPR"/>
    <property type="match status" value="3"/>
</dbReference>
<gene>
    <name evidence="4" type="ORF">Cni_G11535</name>
</gene>
<dbReference type="FunFam" id="1.25.40.10:FF:000427">
    <property type="entry name" value="Pentatricopeptide repeat-containing protein chloroplastic"/>
    <property type="match status" value="1"/>
</dbReference>